<feature type="region of interest" description="Disordered" evidence="3">
    <location>
        <begin position="254"/>
        <end position="280"/>
    </location>
</feature>
<accession>A0A4P6V4P2</accession>
<evidence type="ECO:0000256" key="2">
    <source>
        <dbReference type="ARBA" id="ARBA00022679"/>
    </source>
</evidence>
<evidence type="ECO:0000256" key="1">
    <source>
        <dbReference type="ARBA" id="ARBA00022603"/>
    </source>
</evidence>
<dbReference type="OrthoDB" id="9793723at2"/>
<evidence type="ECO:0000259" key="4">
    <source>
        <dbReference type="Pfam" id="PF08241"/>
    </source>
</evidence>
<sequence length="280" mass="29837">MQPIIDKKQVAANRARAERLAVPGADFLLERALDELGDRMAVTARRFDHAVAVGAHGAMVAERLAATGKTGTCSVAAFDEEERLDLEPESADLIVSLLELHQFDDVPGALIQLRRALRPDGLFLACVPSSGTLAELRACLTEAEMAVSGGVSPRVLPFLDVREAGSLLQRAGFALPVTDHDTVTVRYDTAFDLMRDLRAMGATNTLLARSRGTAPRSLFMAAAGHYATHHADADGRVRATFSFVWMSGWAPDASQPKPLKPGSATHSLAEALGGGRRGDG</sequence>
<dbReference type="RefSeq" id="WP_131617551.1">
    <property type="nucleotide sequence ID" value="NZ_CP036532.1"/>
</dbReference>
<dbReference type="PANTHER" id="PTHR13090:SF1">
    <property type="entry name" value="ARGININE-HYDROXYLASE NDUFAF5, MITOCHONDRIAL"/>
    <property type="match status" value="1"/>
</dbReference>
<dbReference type="EMBL" id="CP036532">
    <property type="protein sequence ID" value="QBK31903.1"/>
    <property type="molecule type" value="Genomic_DNA"/>
</dbReference>
<dbReference type="Proteomes" id="UP000293719">
    <property type="component" value="Chromosome"/>
</dbReference>
<feature type="domain" description="Methyltransferase type 11" evidence="4">
    <location>
        <begin position="44"/>
        <end position="124"/>
    </location>
</feature>
<evidence type="ECO:0000256" key="3">
    <source>
        <dbReference type="SAM" id="MobiDB-lite"/>
    </source>
</evidence>
<dbReference type="Pfam" id="PF08241">
    <property type="entry name" value="Methyltransf_11"/>
    <property type="match status" value="1"/>
</dbReference>
<dbReference type="GO" id="GO:0032259">
    <property type="term" value="P:methylation"/>
    <property type="evidence" value="ECO:0007669"/>
    <property type="project" value="UniProtKB-KW"/>
</dbReference>
<proteinExistence type="predicted"/>
<evidence type="ECO:0000313" key="6">
    <source>
        <dbReference type="Proteomes" id="UP000293719"/>
    </source>
</evidence>
<dbReference type="InterPro" id="IPR050602">
    <property type="entry name" value="Malonyl-ACP_OMT"/>
</dbReference>
<dbReference type="GO" id="GO:0008757">
    <property type="term" value="F:S-adenosylmethionine-dependent methyltransferase activity"/>
    <property type="evidence" value="ECO:0007669"/>
    <property type="project" value="InterPro"/>
</dbReference>
<dbReference type="InterPro" id="IPR029063">
    <property type="entry name" value="SAM-dependent_MTases_sf"/>
</dbReference>
<name>A0A4P6V4P2_9HYPH</name>
<dbReference type="PANTHER" id="PTHR13090">
    <property type="entry name" value="ARGININE-HYDROXYLASE NDUFAF5, MITOCHONDRIAL"/>
    <property type="match status" value="1"/>
</dbReference>
<dbReference type="CDD" id="cd02440">
    <property type="entry name" value="AdoMet_MTases"/>
    <property type="match status" value="1"/>
</dbReference>
<keyword evidence="6" id="KW-1185">Reference proteome</keyword>
<dbReference type="Gene3D" id="3.40.50.150">
    <property type="entry name" value="Vaccinia Virus protein VP39"/>
    <property type="match status" value="1"/>
</dbReference>
<protein>
    <submittedName>
        <fullName evidence="5">Methyltransferase domain-containing protein</fullName>
    </submittedName>
</protein>
<gene>
    <name evidence="5" type="ORF">E0E05_15675</name>
</gene>
<dbReference type="InterPro" id="IPR013216">
    <property type="entry name" value="Methyltransf_11"/>
</dbReference>
<dbReference type="KEGG" id="rpod:E0E05_15675"/>
<organism evidence="5 6">
    <name type="scientific">Roseitalea porphyridii</name>
    <dbReference type="NCBI Taxonomy" id="1852022"/>
    <lineage>
        <taxon>Bacteria</taxon>
        <taxon>Pseudomonadati</taxon>
        <taxon>Pseudomonadota</taxon>
        <taxon>Alphaproteobacteria</taxon>
        <taxon>Hyphomicrobiales</taxon>
        <taxon>Ahrensiaceae</taxon>
        <taxon>Roseitalea</taxon>
    </lineage>
</organism>
<dbReference type="SUPFAM" id="SSF53335">
    <property type="entry name" value="S-adenosyl-L-methionine-dependent methyltransferases"/>
    <property type="match status" value="1"/>
</dbReference>
<keyword evidence="1 5" id="KW-0489">Methyltransferase</keyword>
<evidence type="ECO:0000313" key="5">
    <source>
        <dbReference type="EMBL" id="QBK31903.1"/>
    </source>
</evidence>
<dbReference type="AlphaFoldDB" id="A0A4P6V4P2"/>
<keyword evidence="2 5" id="KW-0808">Transferase</keyword>
<reference evidence="5 6" key="1">
    <citation type="journal article" date="2017" name="Int. J. Syst. Evol. Microbiol.">
        <title>Roseitalea porphyridii gen. nov., sp. nov., isolated from a red alga, and reclassification of Hoeflea suaedae Chung et al. 2013 as Pseudohoeflea suaedae gen. nov., comb. nov.</title>
        <authorList>
            <person name="Hyeon J.W."/>
            <person name="Jeong S.E."/>
            <person name="Baek K."/>
            <person name="Jeon C.O."/>
        </authorList>
    </citation>
    <scope>NUCLEOTIDE SEQUENCE [LARGE SCALE GENOMIC DNA]</scope>
    <source>
        <strain evidence="5 6">MA7-20</strain>
    </source>
</reference>
<dbReference type="GeneID" id="90768746"/>